<comment type="subcellular location">
    <subcellularLocation>
        <location evidence="1">Membrane</location>
        <topology evidence="1">Single-pass membrane protein</topology>
    </subcellularLocation>
</comment>
<dbReference type="Pfam" id="PF04335">
    <property type="entry name" value="VirB8"/>
    <property type="match status" value="1"/>
</dbReference>
<gene>
    <name evidence="7" type="ORF">SAMN05443144_13326</name>
</gene>
<dbReference type="Proteomes" id="UP000184041">
    <property type="component" value="Unassembled WGS sequence"/>
</dbReference>
<dbReference type="CDD" id="cd16425">
    <property type="entry name" value="TrbF"/>
    <property type="match status" value="1"/>
</dbReference>
<name>A0A1M5KPH6_9BACT</name>
<evidence type="ECO:0000256" key="5">
    <source>
        <dbReference type="SAM" id="Phobius"/>
    </source>
</evidence>
<accession>A0A1M5KPH6</accession>
<protein>
    <submittedName>
        <fullName evidence="7">Type IV secretory pathway, TrbF components</fullName>
    </submittedName>
</protein>
<dbReference type="InterPro" id="IPR007430">
    <property type="entry name" value="VirB8"/>
</dbReference>
<evidence type="ECO:0000256" key="1">
    <source>
        <dbReference type="ARBA" id="ARBA00004167"/>
    </source>
</evidence>
<dbReference type="InterPro" id="IPR032710">
    <property type="entry name" value="NTF2-like_dom_sf"/>
</dbReference>
<dbReference type="InterPro" id="IPR035658">
    <property type="entry name" value="TrbF"/>
</dbReference>
<proteinExistence type="predicted"/>
<dbReference type="AlphaFoldDB" id="A0A1M5KPH6"/>
<keyword evidence="8" id="KW-1185">Reference proteome</keyword>
<dbReference type="Gene3D" id="3.10.450.230">
    <property type="entry name" value="VirB8 protein"/>
    <property type="match status" value="1"/>
</dbReference>
<dbReference type="SUPFAM" id="SSF54427">
    <property type="entry name" value="NTF2-like"/>
    <property type="match status" value="1"/>
</dbReference>
<evidence type="ECO:0000313" key="7">
    <source>
        <dbReference type="EMBL" id="SHG54752.1"/>
    </source>
</evidence>
<dbReference type="GO" id="GO:0016020">
    <property type="term" value="C:membrane"/>
    <property type="evidence" value="ECO:0007669"/>
    <property type="project" value="UniProtKB-SubCell"/>
</dbReference>
<sequence length="230" mass="26950">MSDKTNKEHPTFEAQKDPRKNDLYYDLAKSKENWRRACFIVLFYSLLVTGALIFRSFQAEFKPYAVTFNEVGKPIHFGPAEPLKRSDERLLRAELYEWITTVRTIYESRDLLNNQMNDAFALVASNVSEQLNQYFSIPENDPRNLIDRWRRTVDVRSIIPIDNQQGRWKIEWVETMLSKEGEPRERQAWEAFITVKKQAPTTSEGITKNPLGIYITELNWSPISPSTQNQ</sequence>
<feature type="transmembrane region" description="Helical" evidence="5">
    <location>
        <begin position="34"/>
        <end position="54"/>
    </location>
</feature>
<feature type="domain" description="Bacterial virulence protein VirB8" evidence="6">
    <location>
        <begin position="22"/>
        <end position="221"/>
    </location>
</feature>
<keyword evidence="2 5" id="KW-0812">Transmembrane</keyword>
<dbReference type="RefSeq" id="WP_073068301.1">
    <property type="nucleotide sequence ID" value="NZ_FQUS01000033.1"/>
</dbReference>
<evidence type="ECO:0000256" key="4">
    <source>
        <dbReference type="ARBA" id="ARBA00023136"/>
    </source>
</evidence>
<evidence type="ECO:0000256" key="2">
    <source>
        <dbReference type="ARBA" id="ARBA00022692"/>
    </source>
</evidence>
<keyword evidence="4 5" id="KW-0472">Membrane</keyword>
<evidence type="ECO:0000259" key="6">
    <source>
        <dbReference type="Pfam" id="PF04335"/>
    </source>
</evidence>
<dbReference type="STRING" id="1194090.SAMN05443144_13326"/>
<keyword evidence="3 5" id="KW-1133">Transmembrane helix</keyword>
<evidence type="ECO:0000256" key="3">
    <source>
        <dbReference type="ARBA" id="ARBA00022989"/>
    </source>
</evidence>
<dbReference type="OrthoDB" id="597581at2"/>
<organism evidence="7 8">
    <name type="scientific">Fodinibius roseus</name>
    <dbReference type="NCBI Taxonomy" id="1194090"/>
    <lineage>
        <taxon>Bacteria</taxon>
        <taxon>Pseudomonadati</taxon>
        <taxon>Balneolota</taxon>
        <taxon>Balneolia</taxon>
        <taxon>Balneolales</taxon>
        <taxon>Balneolaceae</taxon>
        <taxon>Fodinibius</taxon>
    </lineage>
</organism>
<dbReference type="EMBL" id="FQUS01000033">
    <property type="protein sequence ID" value="SHG54752.1"/>
    <property type="molecule type" value="Genomic_DNA"/>
</dbReference>
<reference evidence="7 8" key="1">
    <citation type="submission" date="2016-11" db="EMBL/GenBank/DDBJ databases">
        <authorList>
            <person name="Jaros S."/>
            <person name="Januszkiewicz K."/>
            <person name="Wedrychowicz H."/>
        </authorList>
    </citation>
    <scope>NUCLEOTIDE SEQUENCE [LARGE SCALE GENOMIC DNA]</scope>
    <source>
        <strain evidence="7 8">DSM 21986</strain>
    </source>
</reference>
<evidence type="ECO:0000313" key="8">
    <source>
        <dbReference type="Proteomes" id="UP000184041"/>
    </source>
</evidence>